<proteinExistence type="inferred from homology"/>
<dbReference type="Pfam" id="PF00005">
    <property type="entry name" value="ABC_tran"/>
    <property type="match status" value="1"/>
</dbReference>
<dbReference type="InterPro" id="IPR027417">
    <property type="entry name" value="P-loop_NTPase"/>
</dbReference>
<evidence type="ECO:0000256" key="7">
    <source>
        <dbReference type="ARBA" id="ARBA00023136"/>
    </source>
</evidence>
<dbReference type="SMART" id="SM00382">
    <property type="entry name" value="AAA"/>
    <property type="match status" value="1"/>
</dbReference>
<comment type="caution">
    <text evidence="12">The sequence shown here is derived from an EMBL/GenBank/DDBJ whole genome shotgun (WGS) entry which is preliminary data.</text>
</comment>
<feature type="compositionally biased region" description="Low complexity" evidence="10">
    <location>
        <begin position="321"/>
        <end position="330"/>
    </location>
</feature>
<accession>A0ABQ3DVU2</accession>
<dbReference type="PANTHER" id="PTHR43297">
    <property type="entry name" value="OLIGOPEPTIDE TRANSPORT ATP-BINDING PROTEIN APPD"/>
    <property type="match status" value="1"/>
</dbReference>
<evidence type="ECO:0000313" key="12">
    <source>
        <dbReference type="EMBL" id="GHB15153.1"/>
    </source>
</evidence>
<dbReference type="CDD" id="cd03257">
    <property type="entry name" value="ABC_NikE_OppD_transporters"/>
    <property type="match status" value="1"/>
</dbReference>
<evidence type="ECO:0000256" key="4">
    <source>
        <dbReference type="ARBA" id="ARBA00022475"/>
    </source>
</evidence>
<evidence type="ECO:0000256" key="2">
    <source>
        <dbReference type="ARBA" id="ARBA00005417"/>
    </source>
</evidence>
<sequence length="349" mass="38313">MALLDIEGLSVRFQTSSGLFTAVEDVDIRVDRGEVWSIVGESGSGKSVSMLATMGLLPWTAQVTANRLEFDGQDLQRLSSRQRRRIVGGEMSMIFQEPMTSLNPCFTVGTQIDEMIKQHKGGSRKERHERALELLAQVGIPDPARRIKAYPHQLSGGMSQRVMIAMAISCDPRLLIADEPTTALDVTIQAQILELLLKLQEETGMALILITHDMGVVAETAKHVIVQYAGRQVEKQEVKSLFANPRHPYTEALLSALPERAGDKDRLPTIPGVVPGQHDRPTGCLFNPRCQYATDHCHEVEPVAAPDDPARTLCHYPLGEADAAGATPDDAPNPPPRPESTDHRSEVRP</sequence>
<protein>
    <recommendedName>
        <fullName evidence="8">ABC-type dipeptide transporter</fullName>
        <ecNumber evidence="8">7.4.2.9</ecNumber>
    </recommendedName>
</protein>
<feature type="domain" description="ABC transporter" evidence="11">
    <location>
        <begin position="4"/>
        <end position="254"/>
    </location>
</feature>
<dbReference type="RefSeq" id="WP_189443738.1">
    <property type="nucleotide sequence ID" value="NZ_BMZI01000002.1"/>
</dbReference>
<keyword evidence="3" id="KW-0813">Transport</keyword>
<dbReference type="EC" id="7.4.2.9" evidence="8"/>
<dbReference type="InterPro" id="IPR003593">
    <property type="entry name" value="AAA+_ATPase"/>
</dbReference>
<keyword evidence="13" id="KW-1185">Reference proteome</keyword>
<evidence type="ECO:0000256" key="10">
    <source>
        <dbReference type="SAM" id="MobiDB-lite"/>
    </source>
</evidence>
<keyword evidence="6 12" id="KW-0067">ATP-binding</keyword>
<evidence type="ECO:0000256" key="8">
    <source>
        <dbReference type="ARBA" id="ARBA00038852"/>
    </source>
</evidence>
<name>A0ABQ3DVU2_9GAMM</name>
<dbReference type="Pfam" id="PF08352">
    <property type="entry name" value="oligo_HPY"/>
    <property type="match status" value="1"/>
</dbReference>
<dbReference type="SUPFAM" id="SSF52540">
    <property type="entry name" value="P-loop containing nucleoside triphosphate hydrolases"/>
    <property type="match status" value="1"/>
</dbReference>
<feature type="compositionally biased region" description="Basic and acidic residues" evidence="10">
    <location>
        <begin position="339"/>
        <end position="349"/>
    </location>
</feature>
<dbReference type="PANTHER" id="PTHR43297:SF2">
    <property type="entry name" value="DIPEPTIDE TRANSPORT ATP-BINDING PROTEIN DPPD"/>
    <property type="match status" value="1"/>
</dbReference>
<dbReference type="NCBIfam" id="TIGR01727">
    <property type="entry name" value="oligo_HPY"/>
    <property type="match status" value="1"/>
</dbReference>
<comment type="subcellular location">
    <subcellularLocation>
        <location evidence="1">Cell inner membrane</location>
        <topology evidence="1">Peripheral membrane protein</topology>
    </subcellularLocation>
</comment>
<reference evidence="13" key="1">
    <citation type="journal article" date="2019" name="Int. J. Syst. Evol. Microbiol.">
        <title>The Global Catalogue of Microorganisms (GCM) 10K type strain sequencing project: providing services to taxonomists for standard genome sequencing and annotation.</title>
        <authorList>
            <consortium name="The Broad Institute Genomics Platform"/>
            <consortium name="The Broad Institute Genome Sequencing Center for Infectious Disease"/>
            <person name="Wu L."/>
            <person name="Ma J."/>
        </authorList>
    </citation>
    <scope>NUCLEOTIDE SEQUENCE [LARGE SCALE GENOMIC DNA]</scope>
    <source>
        <strain evidence="13">KCTC 32998</strain>
    </source>
</reference>
<evidence type="ECO:0000256" key="9">
    <source>
        <dbReference type="ARBA" id="ARBA00047356"/>
    </source>
</evidence>
<evidence type="ECO:0000259" key="11">
    <source>
        <dbReference type="PROSITE" id="PS50893"/>
    </source>
</evidence>
<comment type="catalytic activity">
    <reaction evidence="9">
        <text>a dipeptide(out) + ATP + H2O = a dipeptide(in) + ADP + phosphate + H(+)</text>
        <dbReference type="Rhea" id="RHEA:23120"/>
        <dbReference type="ChEBI" id="CHEBI:15377"/>
        <dbReference type="ChEBI" id="CHEBI:15378"/>
        <dbReference type="ChEBI" id="CHEBI:30616"/>
        <dbReference type="ChEBI" id="CHEBI:43474"/>
        <dbReference type="ChEBI" id="CHEBI:90799"/>
        <dbReference type="ChEBI" id="CHEBI:456216"/>
        <dbReference type="EC" id="7.4.2.9"/>
    </reaction>
</comment>
<dbReference type="InterPro" id="IPR017871">
    <property type="entry name" value="ABC_transporter-like_CS"/>
</dbReference>
<gene>
    <name evidence="12" type="ORF">GCM10009038_12170</name>
</gene>
<comment type="similarity">
    <text evidence="2">Belongs to the ABC transporter superfamily.</text>
</comment>
<keyword evidence="4" id="KW-1003">Cell membrane</keyword>
<evidence type="ECO:0000256" key="6">
    <source>
        <dbReference type="ARBA" id="ARBA00022840"/>
    </source>
</evidence>
<evidence type="ECO:0000313" key="13">
    <source>
        <dbReference type="Proteomes" id="UP000646745"/>
    </source>
</evidence>
<dbReference type="GO" id="GO:0005524">
    <property type="term" value="F:ATP binding"/>
    <property type="evidence" value="ECO:0007669"/>
    <property type="project" value="UniProtKB-KW"/>
</dbReference>
<dbReference type="InterPro" id="IPR050388">
    <property type="entry name" value="ABC_Ni/Peptide_Import"/>
</dbReference>
<dbReference type="PROSITE" id="PS00211">
    <property type="entry name" value="ABC_TRANSPORTER_1"/>
    <property type="match status" value="1"/>
</dbReference>
<dbReference type="Gene3D" id="3.40.50.300">
    <property type="entry name" value="P-loop containing nucleotide triphosphate hydrolases"/>
    <property type="match status" value="1"/>
</dbReference>
<keyword evidence="7" id="KW-0472">Membrane</keyword>
<evidence type="ECO:0000256" key="5">
    <source>
        <dbReference type="ARBA" id="ARBA00022741"/>
    </source>
</evidence>
<dbReference type="Proteomes" id="UP000646745">
    <property type="component" value="Unassembled WGS sequence"/>
</dbReference>
<dbReference type="PROSITE" id="PS50893">
    <property type="entry name" value="ABC_TRANSPORTER_2"/>
    <property type="match status" value="1"/>
</dbReference>
<organism evidence="12 13">
    <name type="scientific">Salinicola rhizosphaerae</name>
    <dbReference type="NCBI Taxonomy" id="1443141"/>
    <lineage>
        <taxon>Bacteria</taxon>
        <taxon>Pseudomonadati</taxon>
        <taxon>Pseudomonadota</taxon>
        <taxon>Gammaproteobacteria</taxon>
        <taxon>Oceanospirillales</taxon>
        <taxon>Halomonadaceae</taxon>
        <taxon>Salinicola</taxon>
    </lineage>
</organism>
<dbReference type="InterPro" id="IPR013563">
    <property type="entry name" value="Oligopep_ABC_C"/>
</dbReference>
<evidence type="ECO:0000256" key="3">
    <source>
        <dbReference type="ARBA" id="ARBA00022448"/>
    </source>
</evidence>
<feature type="region of interest" description="Disordered" evidence="10">
    <location>
        <begin position="314"/>
        <end position="349"/>
    </location>
</feature>
<dbReference type="EMBL" id="BMZI01000002">
    <property type="protein sequence ID" value="GHB15153.1"/>
    <property type="molecule type" value="Genomic_DNA"/>
</dbReference>
<keyword evidence="5" id="KW-0547">Nucleotide-binding</keyword>
<dbReference type="InterPro" id="IPR003439">
    <property type="entry name" value="ABC_transporter-like_ATP-bd"/>
</dbReference>
<evidence type="ECO:0000256" key="1">
    <source>
        <dbReference type="ARBA" id="ARBA00004417"/>
    </source>
</evidence>